<protein>
    <submittedName>
        <fullName evidence="2">Uncharacterized protein</fullName>
    </submittedName>
</protein>
<name>A0A0F9CST2_9ZZZZ</name>
<reference evidence="2" key="1">
    <citation type="journal article" date="2015" name="Nature">
        <title>Complex archaea that bridge the gap between prokaryotes and eukaryotes.</title>
        <authorList>
            <person name="Spang A."/>
            <person name="Saw J.H."/>
            <person name="Jorgensen S.L."/>
            <person name="Zaremba-Niedzwiedzka K."/>
            <person name="Martijn J."/>
            <person name="Lind A.E."/>
            <person name="van Eijk R."/>
            <person name="Schleper C."/>
            <person name="Guy L."/>
            <person name="Ettema T.J."/>
        </authorList>
    </citation>
    <scope>NUCLEOTIDE SEQUENCE</scope>
</reference>
<gene>
    <name evidence="2" type="ORF">LCGC14_2284990</name>
    <name evidence="1" type="ORF">LCGC14_2661120</name>
</gene>
<evidence type="ECO:0000313" key="1">
    <source>
        <dbReference type="EMBL" id="KKK96601.1"/>
    </source>
</evidence>
<evidence type="ECO:0000313" key="2">
    <source>
        <dbReference type="EMBL" id="KKL52483.1"/>
    </source>
</evidence>
<comment type="caution">
    <text evidence="2">The sequence shown here is derived from an EMBL/GenBank/DDBJ whole genome shotgun (WGS) entry which is preliminary data.</text>
</comment>
<dbReference type="EMBL" id="LAZR01046408">
    <property type="protein sequence ID" value="KKK96601.1"/>
    <property type="molecule type" value="Genomic_DNA"/>
</dbReference>
<dbReference type="AlphaFoldDB" id="A0A0F9CST2"/>
<proteinExistence type="predicted"/>
<organism evidence="2">
    <name type="scientific">marine sediment metagenome</name>
    <dbReference type="NCBI Taxonomy" id="412755"/>
    <lineage>
        <taxon>unclassified sequences</taxon>
        <taxon>metagenomes</taxon>
        <taxon>ecological metagenomes</taxon>
    </lineage>
</organism>
<dbReference type="EMBL" id="LAZR01031875">
    <property type="protein sequence ID" value="KKL52483.1"/>
    <property type="molecule type" value="Genomic_DNA"/>
</dbReference>
<sequence length="92" mass="10860">MAKYKYDWLPKPKKLKYKYGMQWNSDGDCTLIPLVRQRNDRSVRGAVTNTCCDCGLTHLYLFEVFRGPNGDFFLNKRAHRVFQRKGKRIVEA</sequence>
<accession>A0A0F9CST2</accession>